<evidence type="ECO:0000313" key="10">
    <source>
        <dbReference type="Proteomes" id="UP000222106"/>
    </source>
</evidence>
<dbReference type="PANTHER" id="PTHR14969">
    <property type="entry name" value="SPHINGOSINE-1-PHOSPHATE PHOSPHOHYDROLASE"/>
    <property type="match status" value="1"/>
</dbReference>
<sequence length="244" mass="24478">MSEGSPGRRGPAAPSAVRLAFPRRSPWRSALLLLGWAVLLLTAATGVGLLIGSGVSPTDRAVVAWAASVRTAPLTSGMTTLTELGSMRTLGPLLAVAAAWLVIRRRPAWTVAACAAAVGIVVLVDTTKLLVGRVRPSLGPVLDVVSPSFPSGHAAQSAAVLVVLAVVLTGHGSARAAAPAVAVVLVVGVGVTRVYLGVHYPSDVLAGWLLGALWAAVVLRVVAQPGPESGDGPARAVGRASAAG</sequence>
<dbReference type="SUPFAM" id="SSF48317">
    <property type="entry name" value="Acid phosphatase/Vanadium-dependent haloperoxidase"/>
    <property type="match status" value="1"/>
</dbReference>
<keyword evidence="5 7" id="KW-1133">Transmembrane helix</keyword>
<feature type="transmembrane region" description="Helical" evidence="7">
    <location>
        <begin position="110"/>
        <end position="131"/>
    </location>
</feature>
<dbReference type="InterPro" id="IPR036938">
    <property type="entry name" value="PAP2/HPO_sf"/>
</dbReference>
<keyword evidence="6 7" id="KW-0472">Membrane</keyword>
<dbReference type="InterPro" id="IPR000326">
    <property type="entry name" value="PAP2/HPO"/>
</dbReference>
<name>A0A2A9EJE4_9MICO</name>
<organism evidence="9 10">
    <name type="scientific">Georgenia soli</name>
    <dbReference type="NCBI Taxonomy" id="638953"/>
    <lineage>
        <taxon>Bacteria</taxon>
        <taxon>Bacillati</taxon>
        <taxon>Actinomycetota</taxon>
        <taxon>Actinomycetes</taxon>
        <taxon>Micrococcales</taxon>
        <taxon>Bogoriellaceae</taxon>
        <taxon>Georgenia</taxon>
    </lineage>
</organism>
<evidence type="ECO:0000256" key="3">
    <source>
        <dbReference type="ARBA" id="ARBA00022692"/>
    </source>
</evidence>
<keyword evidence="2" id="KW-1003">Cell membrane</keyword>
<evidence type="ECO:0000259" key="8">
    <source>
        <dbReference type="SMART" id="SM00014"/>
    </source>
</evidence>
<keyword evidence="10" id="KW-1185">Reference proteome</keyword>
<dbReference type="GO" id="GO:0016787">
    <property type="term" value="F:hydrolase activity"/>
    <property type="evidence" value="ECO:0007669"/>
    <property type="project" value="UniProtKB-KW"/>
</dbReference>
<accession>A0A2A9EJE4</accession>
<evidence type="ECO:0000256" key="7">
    <source>
        <dbReference type="SAM" id="Phobius"/>
    </source>
</evidence>
<feature type="transmembrane region" description="Helical" evidence="7">
    <location>
        <begin position="30"/>
        <end position="51"/>
    </location>
</feature>
<dbReference type="AlphaFoldDB" id="A0A2A9EJE4"/>
<evidence type="ECO:0000256" key="5">
    <source>
        <dbReference type="ARBA" id="ARBA00022989"/>
    </source>
</evidence>
<evidence type="ECO:0000256" key="6">
    <source>
        <dbReference type="ARBA" id="ARBA00023136"/>
    </source>
</evidence>
<evidence type="ECO:0000313" key="9">
    <source>
        <dbReference type="EMBL" id="PFG39064.1"/>
    </source>
</evidence>
<dbReference type="GO" id="GO:0005886">
    <property type="term" value="C:plasma membrane"/>
    <property type="evidence" value="ECO:0007669"/>
    <property type="project" value="UniProtKB-SubCell"/>
</dbReference>
<dbReference type="PANTHER" id="PTHR14969:SF62">
    <property type="entry name" value="DECAPRENYLPHOSPHORYL-5-PHOSPHORIBOSE PHOSPHATASE RV3807C-RELATED"/>
    <property type="match status" value="1"/>
</dbReference>
<proteinExistence type="predicted"/>
<feature type="transmembrane region" description="Helical" evidence="7">
    <location>
        <begin position="85"/>
        <end position="103"/>
    </location>
</feature>
<keyword evidence="4" id="KW-0378">Hydrolase</keyword>
<reference evidence="9 10" key="1">
    <citation type="submission" date="2017-10" db="EMBL/GenBank/DDBJ databases">
        <title>Sequencing the genomes of 1000 actinobacteria strains.</title>
        <authorList>
            <person name="Klenk H.-P."/>
        </authorList>
    </citation>
    <scope>NUCLEOTIDE SEQUENCE [LARGE SCALE GENOMIC DNA]</scope>
    <source>
        <strain evidence="9 10">DSM 21838</strain>
    </source>
</reference>
<dbReference type="Gene3D" id="1.20.144.10">
    <property type="entry name" value="Phosphatidic acid phosphatase type 2/haloperoxidase"/>
    <property type="match status" value="1"/>
</dbReference>
<dbReference type="SMART" id="SM00014">
    <property type="entry name" value="acidPPc"/>
    <property type="match status" value="1"/>
</dbReference>
<evidence type="ECO:0000256" key="2">
    <source>
        <dbReference type="ARBA" id="ARBA00022475"/>
    </source>
</evidence>
<keyword evidence="3 7" id="KW-0812">Transmembrane</keyword>
<gene>
    <name evidence="9" type="ORF">ATJ97_1559</name>
</gene>
<feature type="transmembrane region" description="Helical" evidence="7">
    <location>
        <begin position="204"/>
        <end position="223"/>
    </location>
</feature>
<dbReference type="RefSeq" id="WP_098483230.1">
    <property type="nucleotide sequence ID" value="NZ_PDJI01000004.1"/>
</dbReference>
<feature type="transmembrane region" description="Helical" evidence="7">
    <location>
        <begin position="176"/>
        <end position="198"/>
    </location>
</feature>
<dbReference type="Pfam" id="PF01569">
    <property type="entry name" value="PAP2"/>
    <property type="match status" value="1"/>
</dbReference>
<comment type="subcellular location">
    <subcellularLocation>
        <location evidence="1">Cell membrane</location>
        <topology evidence="1">Multi-pass membrane protein</topology>
    </subcellularLocation>
</comment>
<evidence type="ECO:0000256" key="4">
    <source>
        <dbReference type="ARBA" id="ARBA00022801"/>
    </source>
</evidence>
<comment type="caution">
    <text evidence="9">The sequence shown here is derived from an EMBL/GenBank/DDBJ whole genome shotgun (WGS) entry which is preliminary data.</text>
</comment>
<protein>
    <submittedName>
        <fullName evidence="9">Undecaprenyl-diphosphatase</fullName>
    </submittedName>
</protein>
<evidence type="ECO:0000256" key="1">
    <source>
        <dbReference type="ARBA" id="ARBA00004651"/>
    </source>
</evidence>
<dbReference type="Proteomes" id="UP000222106">
    <property type="component" value="Unassembled WGS sequence"/>
</dbReference>
<dbReference type="EMBL" id="PDJI01000004">
    <property type="protein sequence ID" value="PFG39064.1"/>
    <property type="molecule type" value="Genomic_DNA"/>
</dbReference>
<feature type="domain" description="Phosphatidic acid phosphatase type 2/haloperoxidase" evidence="8">
    <location>
        <begin position="112"/>
        <end position="219"/>
    </location>
</feature>